<reference evidence="1 2" key="1">
    <citation type="submission" date="2023-06" db="EMBL/GenBank/DDBJ databases">
        <title>Sporosarcina sp. nov., isolated from Korean traditional fermented seafood 'Jeotgal'.</title>
        <authorList>
            <person name="Yang A.I."/>
            <person name="Shin N.-R."/>
        </authorList>
    </citation>
    <scope>NUCLEOTIDE SEQUENCE [LARGE SCALE GENOMIC DNA]</scope>
    <source>
        <strain evidence="1 2">KCTC13119</strain>
    </source>
</reference>
<comment type="caution">
    <text evidence="1">The sequence shown here is derived from an EMBL/GenBank/DDBJ whole genome shotgun (WGS) entry which is preliminary data.</text>
</comment>
<dbReference type="Proteomes" id="UP001282284">
    <property type="component" value="Unassembled WGS sequence"/>
</dbReference>
<protein>
    <submittedName>
        <fullName evidence="1">DUF3954 domain-containing protein</fullName>
    </submittedName>
</protein>
<dbReference type="InterPro" id="IPR025017">
    <property type="entry name" value="DUF3954"/>
</dbReference>
<organism evidence="1 2">
    <name type="scientific">Sporosarcina saromensis</name>
    <dbReference type="NCBI Taxonomy" id="359365"/>
    <lineage>
        <taxon>Bacteria</taxon>
        <taxon>Bacillati</taxon>
        <taxon>Bacillota</taxon>
        <taxon>Bacilli</taxon>
        <taxon>Bacillales</taxon>
        <taxon>Caryophanaceae</taxon>
        <taxon>Sporosarcina</taxon>
    </lineage>
</organism>
<dbReference type="EMBL" id="JAUBDI010000002">
    <property type="protein sequence ID" value="MDW0112222.1"/>
    <property type="molecule type" value="Genomic_DNA"/>
</dbReference>
<gene>
    <name evidence="1" type="ORF">QT711_03430</name>
</gene>
<dbReference type="RefSeq" id="WP_317942115.1">
    <property type="nucleotide sequence ID" value="NZ_JAUBDI010000002.1"/>
</dbReference>
<proteinExistence type="predicted"/>
<evidence type="ECO:0000313" key="1">
    <source>
        <dbReference type="EMBL" id="MDW0112222.1"/>
    </source>
</evidence>
<keyword evidence="2" id="KW-1185">Reference proteome</keyword>
<accession>A0ABU4G9G6</accession>
<name>A0ABU4G9G6_9BACL</name>
<dbReference type="Pfam" id="PF13128">
    <property type="entry name" value="DUF3954"/>
    <property type="match status" value="1"/>
</dbReference>
<evidence type="ECO:0000313" key="2">
    <source>
        <dbReference type="Proteomes" id="UP001282284"/>
    </source>
</evidence>
<sequence length="55" mass="6020">MEKTAVIDLRKNGTYIVKDGKLLLIPCPPAGYGKQVINWQGGKPCNGTIEESVKF</sequence>